<feature type="region of interest" description="Disordered" evidence="1">
    <location>
        <begin position="1"/>
        <end position="73"/>
    </location>
</feature>
<organism evidence="2 3">
    <name type="scientific">Curvularia clavata</name>
    <dbReference type="NCBI Taxonomy" id="95742"/>
    <lineage>
        <taxon>Eukaryota</taxon>
        <taxon>Fungi</taxon>
        <taxon>Dikarya</taxon>
        <taxon>Ascomycota</taxon>
        <taxon>Pezizomycotina</taxon>
        <taxon>Dothideomycetes</taxon>
        <taxon>Pleosporomycetidae</taxon>
        <taxon>Pleosporales</taxon>
        <taxon>Pleosporineae</taxon>
        <taxon>Pleosporaceae</taxon>
        <taxon>Curvularia</taxon>
    </lineage>
</organism>
<reference evidence="2" key="1">
    <citation type="submission" date="2021-12" db="EMBL/GenBank/DDBJ databases">
        <title>Curvularia clavata genome.</title>
        <authorList>
            <person name="Cao Y."/>
        </authorList>
    </citation>
    <scope>NUCLEOTIDE SEQUENCE</scope>
    <source>
        <strain evidence="2">Yc1106</strain>
    </source>
</reference>
<feature type="compositionally biased region" description="Gly residues" evidence="1">
    <location>
        <begin position="47"/>
        <end position="64"/>
    </location>
</feature>
<feature type="compositionally biased region" description="Acidic residues" evidence="1">
    <location>
        <begin position="126"/>
        <end position="137"/>
    </location>
</feature>
<evidence type="ECO:0000313" key="2">
    <source>
        <dbReference type="EMBL" id="USP81938.1"/>
    </source>
</evidence>
<proteinExistence type="predicted"/>
<feature type="compositionally biased region" description="Basic residues" evidence="1">
    <location>
        <begin position="355"/>
        <end position="371"/>
    </location>
</feature>
<dbReference type="EMBL" id="CP089280">
    <property type="protein sequence ID" value="USP81938.1"/>
    <property type="molecule type" value="Genomic_DNA"/>
</dbReference>
<accession>A0A9Q9DVA8</accession>
<name>A0A9Q9DVA8_CURCL</name>
<sequence length="371" mass="41212">MPRPCQRRRASAIANRKSKSTKPEGPPPIRHKARQKAIHNARRGRGGGRGGRGGRGGGRGGQSQNGGDRFAKGREVREELDFIPLSGGNNFEALHRARLDEYTQSSEGEISTDSDSDSDSYGGSETDSDELGDEDMEDTEDISINIEESLPTNTKRKPPRPTVMFTIPAAMAVYKKMYQSRFPLTVLMHRTHYGLFIEDTSPDSGTYISVASSAVSRRSSVSSAPSEEIVAVEESAVLDLEAQNAARDYVFDWGVHSGKRFTEVSDQYLRTIGGQMYKYAKKHPGLLEAFEYHMPGCARLERKYHKGRLKSQPGETKAKKPAQQAPPQSQPAGTKEKKPTQQAPQPSPQNPSQKGKYRSHKRKREKKRQQP</sequence>
<feature type="region of interest" description="Disordered" evidence="1">
    <location>
        <begin position="102"/>
        <end position="137"/>
    </location>
</feature>
<dbReference type="AlphaFoldDB" id="A0A9Q9DVA8"/>
<feature type="compositionally biased region" description="Low complexity" evidence="1">
    <location>
        <begin position="321"/>
        <end position="332"/>
    </location>
</feature>
<evidence type="ECO:0000256" key="1">
    <source>
        <dbReference type="SAM" id="MobiDB-lite"/>
    </source>
</evidence>
<evidence type="ECO:0000313" key="3">
    <source>
        <dbReference type="Proteomes" id="UP001056012"/>
    </source>
</evidence>
<keyword evidence="3" id="KW-1185">Reference proteome</keyword>
<dbReference type="Proteomes" id="UP001056012">
    <property type="component" value="Chromosome 7"/>
</dbReference>
<protein>
    <submittedName>
        <fullName evidence="2">Uncharacterized protein</fullName>
    </submittedName>
</protein>
<dbReference type="OrthoDB" id="3769541at2759"/>
<feature type="region of interest" description="Disordered" evidence="1">
    <location>
        <begin position="307"/>
        <end position="371"/>
    </location>
</feature>
<gene>
    <name evidence="2" type="ORF">yc1106_09212</name>
</gene>
<feature type="compositionally biased region" description="Basic residues" evidence="1">
    <location>
        <begin position="29"/>
        <end position="46"/>
    </location>
</feature>
<feature type="compositionally biased region" description="Basic residues" evidence="1">
    <location>
        <begin position="1"/>
        <end position="20"/>
    </location>
</feature>
<dbReference type="VEuPathDB" id="FungiDB:yc1106_09212"/>